<dbReference type="GO" id="GO:0009055">
    <property type="term" value="F:electron transfer activity"/>
    <property type="evidence" value="ECO:0007669"/>
    <property type="project" value="InterPro"/>
</dbReference>
<gene>
    <name evidence="12" type="ORF">SAMN07250955_102272</name>
</gene>
<feature type="binding site" evidence="9">
    <location>
        <position position="110"/>
    </location>
    <ligand>
        <name>Cu cation</name>
        <dbReference type="ChEBI" id="CHEBI:23378"/>
    </ligand>
</feature>
<dbReference type="GO" id="GO:0005507">
    <property type="term" value="F:copper ion binding"/>
    <property type="evidence" value="ECO:0007669"/>
    <property type="project" value="UniProtKB-UniRule"/>
</dbReference>
<comment type="subcellular location">
    <subcellularLocation>
        <location evidence="1">Periplasm</location>
    </subcellularLocation>
</comment>
<proteinExistence type="predicted"/>
<dbReference type="InterPro" id="IPR000923">
    <property type="entry name" value="BlueCu_1"/>
</dbReference>
<evidence type="ECO:0000256" key="1">
    <source>
        <dbReference type="ARBA" id="ARBA00004418"/>
    </source>
</evidence>
<dbReference type="RefSeq" id="WP_088560120.1">
    <property type="nucleotide sequence ID" value="NZ_FYEH01000002.1"/>
</dbReference>
<dbReference type="PRINTS" id="PR00156">
    <property type="entry name" value="COPPERBLUE"/>
</dbReference>
<accession>A0A212QPY6</accession>
<dbReference type="OrthoDB" id="7510199at2"/>
<dbReference type="EMBL" id="FYEH01000002">
    <property type="protein sequence ID" value="SNB61516.1"/>
    <property type="molecule type" value="Genomic_DNA"/>
</dbReference>
<dbReference type="InterPro" id="IPR012745">
    <property type="entry name" value="Pseudoazurin"/>
</dbReference>
<evidence type="ECO:0000313" key="13">
    <source>
        <dbReference type="Proteomes" id="UP000197065"/>
    </source>
</evidence>
<keyword evidence="3" id="KW-0813">Transport</keyword>
<organism evidence="12 13">
    <name type="scientific">Arboricoccus pini</name>
    <dbReference type="NCBI Taxonomy" id="1963835"/>
    <lineage>
        <taxon>Bacteria</taxon>
        <taxon>Pseudomonadati</taxon>
        <taxon>Pseudomonadota</taxon>
        <taxon>Alphaproteobacteria</taxon>
        <taxon>Geminicoccales</taxon>
        <taxon>Geminicoccaceae</taxon>
        <taxon>Arboricoccus</taxon>
    </lineage>
</organism>
<evidence type="ECO:0000256" key="7">
    <source>
        <dbReference type="ARBA" id="ARBA00023008"/>
    </source>
</evidence>
<evidence type="ECO:0000256" key="2">
    <source>
        <dbReference type="ARBA" id="ARBA00016984"/>
    </source>
</evidence>
<dbReference type="NCBIfam" id="TIGR02375">
    <property type="entry name" value="pseudoazurin"/>
    <property type="match status" value="1"/>
</dbReference>
<protein>
    <recommendedName>
        <fullName evidence="2 8">Pseudoazurin</fullName>
    </recommendedName>
</protein>
<dbReference type="CDD" id="cd04218">
    <property type="entry name" value="Pseudoazurin"/>
    <property type="match status" value="1"/>
</dbReference>
<evidence type="ECO:0000256" key="8">
    <source>
        <dbReference type="NCBIfam" id="TIGR02375"/>
    </source>
</evidence>
<dbReference type="Proteomes" id="UP000197065">
    <property type="component" value="Unassembled WGS sequence"/>
</dbReference>
<sequence>MINIRNALFAAGIMLGVGSPLQAAEIEIKMLNKGADGGYMVFEPNFVEAAPGDTIKFVAADQGHDSVSMKGMLPEGAAEWKGRLSQEISVVVDKPGIYGYKCEPHYGMGMVGLIVVGKDTHNLEAARQVKQMGKAKKAFSELLDKAAEIKAAEAVQPSPTTLAAR</sequence>
<keyword evidence="5" id="KW-0574">Periplasm</keyword>
<evidence type="ECO:0000313" key="12">
    <source>
        <dbReference type="EMBL" id="SNB61516.1"/>
    </source>
</evidence>
<dbReference type="PRINTS" id="PR00155">
    <property type="entry name" value="AMICYANIN"/>
</dbReference>
<feature type="chain" id="PRO_5012645851" description="Pseudoazurin" evidence="10">
    <location>
        <begin position="24"/>
        <end position="165"/>
    </location>
</feature>
<evidence type="ECO:0000259" key="11">
    <source>
        <dbReference type="Pfam" id="PF00127"/>
    </source>
</evidence>
<evidence type="ECO:0000256" key="3">
    <source>
        <dbReference type="ARBA" id="ARBA00022448"/>
    </source>
</evidence>
<evidence type="ECO:0000256" key="6">
    <source>
        <dbReference type="ARBA" id="ARBA00022982"/>
    </source>
</evidence>
<evidence type="ECO:0000256" key="9">
    <source>
        <dbReference type="PIRSR" id="PIRSR602386-1"/>
    </source>
</evidence>
<keyword evidence="7 9" id="KW-0186">Copper</keyword>
<dbReference type="InterPro" id="IPR002386">
    <property type="entry name" value="Amicyanin/Pseudoazurin"/>
</dbReference>
<dbReference type="InterPro" id="IPR008972">
    <property type="entry name" value="Cupredoxin"/>
</dbReference>
<feature type="domain" description="Blue (type 1) copper" evidence="11">
    <location>
        <begin position="30"/>
        <end position="116"/>
    </location>
</feature>
<keyword evidence="13" id="KW-1185">Reference proteome</keyword>
<evidence type="ECO:0000256" key="4">
    <source>
        <dbReference type="ARBA" id="ARBA00022723"/>
    </source>
</evidence>
<dbReference type="AlphaFoldDB" id="A0A212QPY6"/>
<dbReference type="Pfam" id="PF00127">
    <property type="entry name" value="Copper-bind"/>
    <property type="match status" value="1"/>
</dbReference>
<keyword evidence="4 9" id="KW-0479">Metal-binding</keyword>
<evidence type="ECO:0000256" key="10">
    <source>
        <dbReference type="SAM" id="SignalP"/>
    </source>
</evidence>
<feature type="signal peptide" evidence="10">
    <location>
        <begin position="1"/>
        <end position="23"/>
    </location>
</feature>
<name>A0A212QPY6_9PROT</name>
<dbReference type="SUPFAM" id="SSF49503">
    <property type="entry name" value="Cupredoxins"/>
    <property type="match status" value="1"/>
</dbReference>
<comment type="cofactor">
    <cofactor evidence="9">
        <name>Cu cation</name>
        <dbReference type="ChEBI" id="CHEBI:23378"/>
    </cofactor>
    <text evidence="9">Binds 1 copper ion per subunit.</text>
</comment>
<dbReference type="GO" id="GO:0042597">
    <property type="term" value="C:periplasmic space"/>
    <property type="evidence" value="ECO:0007669"/>
    <property type="project" value="UniProtKB-SubCell"/>
</dbReference>
<evidence type="ECO:0000256" key="5">
    <source>
        <dbReference type="ARBA" id="ARBA00022764"/>
    </source>
</evidence>
<dbReference type="InterPro" id="IPR028871">
    <property type="entry name" value="BlueCu_1_BS"/>
</dbReference>
<dbReference type="Gene3D" id="2.60.40.420">
    <property type="entry name" value="Cupredoxins - blue copper proteins"/>
    <property type="match status" value="1"/>
</dbReference>
<feature type="binding site" evidence="9">
    <location>
        <position position="64"/>
    </location>
    <ligand>
        <name>Cu cation</name>
        <dbReference type="ChEBI" id="CHEBI:23378"/>
    </ligand>
</feature>
<reference evidence="12 13" key="1">
    <citation type="submission" date="2017-06" db="EMBL/GenBank/DDBJ databases">
        <authorList>
            <person name="Kim H.J."/>
            <person name="Triplett B.A."/>
        </authorList>
    </citation>
    <scope>NUCLEOTIDE SEQUENCE [LARGE SCALE GENOMIC DNA]</scope>
    <source>
        <strain evidence="12 13">B29T1</strain>
    </source>
</reference>
<keyword evidence="6" id="KW-0249">Electron transport</keyword>
<feature type="binding site" evidence="9">
    <location>
        <position position="102"/>
    </location>
    <ligand>
        <name>Cu cation</name>
        <dbReference type="ChEBI" id="CHEBI:23378"/>
    </ligand>
</feature>
<keyword evidence="10" id="KW-0732">Signal</keyword>
<dbReference type="InterPro" id="IPR001235">
    <property type="entry name" value="Copper_blue_Plastocyanin"/>
</dbReference>
<feature type="binding site" evidence="9">
    <location>
        <position position="105"/>
    </location>
    <ligand>
        <name>Cu cation</name>
        <dbReference type="ChEBI" id="CHEBI:23378"/>
    </ligand>
</feature>
<dbReference type="PROSITE" id="PS00196">
    <property type="entry name" value="COPPER_BLUE"/>
    <property type="match status" value="1"/>
</dbReference>